<dbReference type="EMBL" id="FQVY01000005">
    <property type="protein sequence ID" value="SHG57041.1"/>
    <property type="molecule type" value="Genomic_DNA"/>
</dbReference>
<dbReference type="RefSeq" id="WP_021660162.1">
    <property type="nucleotide sequence ID" value="NZ_FQVY01000005.1"/>
</dbReference>
<evidence type="ECO:0000313" key="2">
    <source>
        <dbReference type="EMBL" id="SHG57041.1"/>
    </source>
</evidence>
<proteinExistence type="predicted"/>
<reference evidence="3" key="2">
    <citation type="submission" date="2016-11" db="EMBL/GenBank/DDBJ databases">
        <authorList>
            <person name="Jaros S."/>
            <person name="Januszkiewicz K."/>
            <person name="Wedrychowicz H."/>
        </authorList>
    </citation>
    <scope>NUCLEOTIDE SEQUENCE [LARGE SCALE GENOMIC DNA]</scope>
    <source>
        <strain evidence="3">DSM 4029</strain>
    </source>
</reference>
<name>A0AAQ1RX13_9FIRM</name>
<reference evidence="2" key="1">
    <citation type="submission" date="2016-11" db="EMBL/GenBank/DDBJ databases">
        <authorList>
            <person name="Varghese N."/>
            <person name="Submissions S."/>
        </authorList>
    </citation>
    <scope>NUCLEOTIDE SEQUENCE</scope>
    <source>
        <strain evidence="2">DSM 4029</strain>
    </source>
</reference>
<evidence type="ECO:0000313" key="3">
    <source>
        <dbReference type="Proteomes" id="UP000184089"/>
    </source>
</evidence>
<sequence length="237" mass="27939">MPFSADTLDFLFENRMHDSREWFAEHHDRYRKSVLEPLRQLVVALTPSMLSIDRELGCEPKVDRTICRIWRDTRYTHDPSLYRDNMWIIFKRGGRMHGTDYPGFYFDLSGSGFGYGCGFYAASTGYMNTLRGLILEGDPDYRRAQRSLAKCKQYEMDGDFYKRPHYPDRPAAERQWLERRNIGFNAFSKDFELLFSDRLAAFLERELLQLAPVYRFLLKAAKLEQQRLAALDGAQRQ</sequence>
<evidence type="ECO:0000313" key="4">
    <source>
        <dbReference type="Proteomes" id="UP000474718"/>
    </source>
</evidence>
<dbReference type="Proteomes" id="UP000474718">
    <property type="component" value="Unassembled WGS sequence"/>
</dbReference>
<protein>
    <submittedName>
        <fullName evidence="1">DUF2461 family protein</fullName>
    </submittedName>
    <submittedName>
        <fullName evidence="2">TIGR02453 family protein</fullName>
    </submittedName>
</protein>
<dbReference type="InterPro" id="IPR015996">
    <property type="entry name" value="UCP028451"/>
</dbReference>
<dbReference type="AlphaFoldDB" id="A0AAQ1RX13"/>
<accession>A0AAQ1RX13</accession>
<keyword evidence="4" id="KW-1185">Reference proteome</keyword>
<dbReference type="Pfam" id="PF09365">
    <property type="entry name" value="DUF2461"/>
    <property type="match status" value="1"/>
</dbReference>
<dbReference type="PANTHER" id="PTHR36452:SF1">
    <property type="entry name" value="DUF2461 DOMAIN-CONTAINING PROTEIN"/>
    <property type="match status" value="1"/>
</dbReference>
<comment type="caution">
    <text evidence="2">The sequence shown here is derived from an EMBL/GenBank/DDBJ whole genome shotgun (WGS) entry which is preliminary data.</text>
</comment>
<organism evidence="2 3">
    <name type="scientific">Bittarella massiliensis</name>
    <name type="common">ex Durand et al. 2017</name>
    <dbReference type="NCBI Taxonomy" id="1720313"/>
    <lineage>
        <taxon>Bacteria</taxon>
        <taxon>Bacillati</taxon>
        <taxon>Bacillota</taxon>
        <taxon>Clostridia</taxon>
        <taxon>Eubacteriales</taxon>
        <taxon>Oscillospiraceae</taxon>
        <taxon>Bittarella (ex Durand et al. 2017)</taxon>
    </lineage>
</organism>
<reference evidence="1 4" key="3">
    <citation type="journal article" date="2019" name="Nat. Med.">
        <title>A library of human gut bacterial isolates paired with longitudinal multiomics data enables mechanistic microbiome research.</title>
        <authorList>
            <person name="Poyet M."/>
            <person name="Groussin M."/>
            <person name="Gibbons S.M."/>
            <person name="Avila-Pacheco J."/>
            <person name="Jiang X."/>
            <person name="Kearney S.M."/>
            <person name="Perrotta A.R."/>
            <person name="Berdy B."/>
            <person name="Zhao S."/>
            <person name="Lieberman T.D."/>
            <person name="Swanson P.K."/>
            <person name="Smith M."/>
            <person name="Roesemann S."/>
            <person name="Alexander J.E."/>
            <person name="Rich S.A."/>
            <person name="Livny J."/>
            <person name="Vlamakis H."/>
            <person name="Clish C."/>
            <person name="Bullock K."/>
            <person name="Deik A."/>
            <person name="Scott J."/>
            <person name="Pierce K.A."/>
            <person name="Xavier R.J."/>
            <person name="Alm E.J."/>
        </authorList>
    </citation>
    <scope>NUCLEOTIDE SEQUENCE [LARGE SCALE GENOMIC DNA]</scope>
    <source>
        <strain evidence="1 4">BIOML-A2</strain>
    </source>
</reference>
<dbReference type="EMBL" id="WWVX01000003">
    <property type="protein sequence ID" value="MZL69235.1"/>
    <property type="molecule type" value="Genomic_DNA"/>
</dbReference>
<evidence type="ECO:0000313" key="1">
    <source>
        <dbReference type="EMBL" id="MZL69235.1"/>
    </source>
</evidence>
<dbReference type="Proteomes" id="UP000184089">
    <property type="component" value="Unassembled WGS sequence"/>
</dbReference>
<gene>
    <name evidence="1" type="ORF">GT747_05560</name>
    <name evidence="2" type="ORF">SAMN05444424_2727</name>
</gene>
<dbReference type="PANTHER" id="PTHR36452">
    <property type="entry name" value="CHROMOSOME 12, WHOLE GENOME SHOTGUN SEQUENCE"/>
    <property type="match status" value="1"/>
</dbReference>
<dbReference type="PIRSF" id="PIRSF028451">
    <property type="entry name" value="UCP028451"/>
    <property type="match status" value="1"/>
</dbReference>
<dbReference type="InterPro" id="IPR012808">
    <property type="entry name" value="CHP02453"/>
</dbReference>